<gene>
    <name evidence="3" type="ORF">MSPICULIGERA_LOCUS8367</name>
</gene>
<evidence type="ECO:0000313" key="3">
    <source>
        <dbReference type="EMBL" id="CAJ0569912.1"/>
    </source>
</evidence>
<dbReference type="PANTHER" id="PTHR22198:SF1">
    <property type="entry name" value="FERM DOMAIN-CONTAINING PROTEIN"/>
    <property type="match status" value="1"/>
</dbReference>
<evidence type="ECO:0000313" key="4">
    <source>
        <dbReference type="Proteomes" id="UP001177023"/>
    </source>
</evidence>
<sequence>LSSEDSTYEKAVSECHVIKESPLFTEGLLLKCIDLKPLFPYLHFAHFSSADYSNRTGEVTQDVTMRYTPSRKQPPRQKIDFRLIAMPGYIVIGFKLLDDASKPTALEKTWLQWSGAREIYKYSPRNWNLRRISLLRHPNVYRNGLPRPFAYVLLCEYGSILHPANTVQALDMCERMRVRNCGHVALYQVHTAYNSSPQTVVSQSSPQRVVKRNPMLRGFSQDVESTEARRQKLRPMRDRSFVHDEAKVL</sequence>
<dbReference type="EMBL" id="CATQJA010002194">
    <property type="protein sequence ID" value="CAJ0569912.1"/>
    <property type="molecule type" value="Genomic_DNA"/>
</dbReference>
<evidence type="ECO:0000256" key="1">
    <source>
        <dbReference type="SAM" id="MobiDB-lite"/>
    </source>
</evidence>
<dbReference type="Proteomes" id="UP001177023">
    <property type="component" value="Unassembled WGS sequence"/>
</dbReference>
<dbReference type="InterPro" id="IPR055577">
    <property type="entry name" value="DUF7153"/>
</dbReference>
<reference evidence="3" key="1">
    <citation type="submission" date="2023-06" db="EMBL/GenBank/DDBJ databases">
        <authorList>
            <person name="Delattre M."/>
        </authorList>
    </citation>
    <scope>NUCLEOTIDE SEQUENCE</scope>
    <source>
        <strain evidence="3">AF72</strain>
    </source>
</reference>
<feature type="domain" description="DUF7153" evidence="2">
    <location>
        <begin position="24"/>
        <end position="189"/>
    </location>
</feature>
<protein>
    <recommendedName>
        <fullName evidence="2">DUF7153 domain-containing protein</fullName>
    </recommendedName>
</protein>
<feature type="non-terminal residue" evidence="3">
    <location>
        <position position="249"/>
    </location>
</feature>
<name>A0AA36CK97_9BILA</name>
<comment type="caution">
    <text evidence="3">The sequence shown here is derived from an EMBL/GenBank/DDBJ whole genome shotgun (WGS) entry which is preliminary data.</text>
</comment>
<keyword evidence="4" id="KW-1185">Reference proteome</keyword>
<dbReference type="PANTHER" id="PTHR22198">
    <property type="entry name" value="FERM DOMAIN-CONTAINING PROTEIN"/>
    <property type="match status" value="1"/>
</dbReference>
<feature type="compositionally biased region" description="Basic and acidic residues" evidence="1">
    <location>
        <begin position="226"/>
        <end position="237"/>
    </location>
</feature>
<accession>A0AA36CK97</accession>
<organism evidence="3 4">
    <name type="scientific">Mesorhabditis spiculigera</name>
    <dbReference type="NCBI Taxonomy" id="96644"/>
    <lineage>
        <taxon>Eukaryota</taxon>
        <taxon>Metazoa</taxon>
        <taxon>Ecdysozoa</taxon>
        <taxon>Nematoda</taxon>
        <taxon>Chromadorea</taxon>
        <taxon>Rhabditida</taxon>
        <taxon>Rhabditina</taxon>
        <taxon>Rhabditomorpha</taxon>
        <taxon>Rhabditoidea</taxon>
        <taxon>Rhabditidae</taxon>
        <taxon>Mesorhabditinae</taxon>
        <taxon>Mesorhabditis</taxon>
    </lineage>
</organism>
<dbReference type="Pfam" id="PF23672">
    <property type="entry name" value="DUF7153"/>
    <property type="match status" value="1"/>
</dbReference>
<evidence type="ECO:0000259" key="2">
    <source>
        <dbReference type="Pfam" id="PF23672"/>
    </source>
</evidence>
<dbReference type="AlphaFoldDB" id="A0AA36CK97"/>
<feature type="non-terminal residue" evidence="3">
    <location>
        <position position="1"/>
    </location>
</feature>
<proteinExistence type="predicted"/>
<feature type="region of interest" description="Disordered" evidence="1">
    <location>
        <begin position="213"/>
        <end position="237"/>
    </location>
</feature>